<protein>
    <submittedName>
        <fullName evidence="1">Uncharacterized protein YjbJ (UPF0337 family)</fullName>
    </submittedName>
</protein>
<accession>A0ABU0LPX9</accession>
<organism evidence="1 2">
    <name type="scientific">Ancylobacter amanitiformis</name>
    <dbReference type="NCBI Taxonomy" id="217069"/>
    <lineage>
        <taxon>Bacteria</taxon>
        <taxon>Pseudomonadati</taxon>
        <taxon>Pseudomonadota</taxon>
        <taxon>Alphaproteobacteria</taxon>
        <taxon>Hyphomicrobiales</taxon>
        <taxon>Xanthobacteraceae</taxon>
        <taxon>Ancylobacter</taxon>
    </lineage>
</organism>
<evidence type="ECO:0000313" key="1">
    <source>
        <dbReference type="EMBL" id="MDQ0510769.1"/>
    </source>
</evidence>
<dbReference type="InterPro" id="IPR036629">
    <property type="entry name" value="YjbJ_sf"/>
</dbReference>
<dbReference type="Proteomes" id="UP001235094">
    <property type="component" value="Unassembled WGS sequence"/>
</dbReference>
<proteinExistence type="predicted"/>
<evidence type="ECO:0000313" key="2">
    <source>
        <dbReference type="Proteomes" id="UP001235094"/>
    </source>
</evidence>
<keyword evidence="2" id="KW-1185">Reference proteome</keyword>
<dbReference type="EMBL" id="JAUSVR010000004">
    <property type="protein sequence ID" value="MDQ0510769.1"/>
    <property type="molecule type" value="Genomic_DNA"/>
</dbReference>
<dbReference type="SUPFAM" id="SSF69047">
    <property type="entry name" value="Hypothetical protein YjbJ"/>
    <property type="match status" value="1"/>
</dbReference>
<reference evidence="1 2" key="1">
    <citation type="submission" date="2023-07" db="EMBL/GenBank/DDBJ databases">
        <title>Genomic Encyclopedia of Type Strains, Phase IV (KMG-IV): sequencing the most valuable type-strain genomes for metagenomic binning, comparative biology and taxonomic classification.</title>
        <authorList>
            <person name="Goeker M."/>
        </authorList>
    </citation>
    <scope>NUCLEOTIDE SEQUENCE [LARGE SCALE GENOMIC DNA]</scope>
    <source>
        <strain evidence="1 2">DSM 15561</strain>
    </source>
</reference>
<name>A0ABU0LPX9_9HYPH</name>
<dbReference type="RefSeq" id="WP_306889488.1">
    <property type="nucleotide sequence ID" value="NZ_JAUSVR010000004.1"/>
</dbReference>
<gene>
    <name evidence="1" type="ORF">QOZ99_001657</name>
</gene>
<comment type="caution">
    <text evidence="1">The sequence shown here is derived from an EMBL/GenBank/DDBJ whole genome shotgun (WGS) entry which is preliminary data.</text>
</comment>
<sequence length="64" mass="6598">MPTEQIKGTFRILTGAARTVCGHLLGDGAMAAHGRVEQLAGEAMLACARARGLRTASHLPAAGR</sequence>